<keyword evidence="1 4" id="KW-0378">Hydrolase</keyword>
<dbReference type="GO" id="GO:0008477">
    <property type="term" value="F:purine nucleosidase activity"/>
    <property type="evidence" value="ECO:0007669"/>
    <property type="project" value="UniProtKB-EC"/>
</dbReference>
<dbReference type="EMBL" id="JYIJ01000018">
    <property type="protein sequence ID" value="KWX00451.1"/>
    <property type="molecule type" value="Genomic_DNA"/>
</dbReference>
<dbReference type="AlphaFoldDB" id="A0A132MHP0"/>
<evidence type="ECO:0000313" key="9">
    <source>
        <dbReference type="Proteomes" id="UP000070659"/>
    </source>
</evidence>
<evidence type="ECO:0000256" key="1">
    <source>
        <dbReference type="ARBA" id="ARBA00022801"/>
    </source>
</evidence>
<dbReference type="STRING" id="1469144.LI90_4444"/>
<dbReference type="EC" id="3.2.2.1" evidence="4"/>
<dbReference type="PANTHER" id="PTHR12304:SF4">
    <property type="entry name" value="URIDINE NUCLEOSIDASE"/>
    <property type="match status" value="1"/>
</dbReference>
<evidence type="ECO:0000259" key="3">
    <source>
        <dbReference type="Pfam" id="PF01156"/>
    </source>
</evidence>
<evidence type="ECO:0000313" key="4">
    <source>
        <dbReference type="EMBL" id="KWW97275.1"/>
    </source>
</evidence>
<evidence type="ECO:0000313" key="6">
    <source>
        <dbReference type="EMBL" id="KWX08426.1"/>
    </source>
</evidence>
<gene>
    <name evidence="4" type="ORF">LI90_4444</name>
    <name evidence="5" type="ORF">TH66_16900</name>
    <name evidence="6" type="ORF">TR74_15070</name>
</gene>
<protein>
    <submittedName>
        <fullName evidence="4 5">Nucleoside hydrolase</fullName>
        <ecNumber evidence="4">3.2.2.1</ecNumber>
    </submittedName>
</protein>
<dbReference type="RefSeq" id="WP_066892647.1">
    <property type="nucleotide sequence ID" value="NZ_JYIJ01000018.1"/>
</dbReference>
<dbReference type="Proteomes" id="UP000070659">
    <property type="component" value="Unassembled WGS sequence"/>
</dbReference>
<evidence type="ECO:0000313" key="8">
    <source>
        <dbReference type="Proteomes" id="UP000070598"/>
    </source>
</evidence>
<dbReference type="InterPro" id="IPR001910">
    <property type="entry name" value="Inosine/uridine_hydrolase_dom"/>
</dbReference>
<comment type="caution">
    <text evidence="4">The sequence shown here is derived from an EMBL/GenBank/DDBJ whole genome shotgun (WGS) entry which is preliminary data.</text>
</comment>
<evidence type="ECO:0000313" key="7">
    <source>
        <dbReference type="Proteomes" id="UP000070188"/>
    </source>
</evidence>
<dbReference type="EMBL" id="JYIK01000981">
    <property type="protein sequence ID" value="KWX08426.1"/>
    <property type="molecule type" value="Genomic_DNA"/>
</dbReference>
<accession>A0A132MHP0</accession>
<keyword evidence="2 4" id="KW-0326">Glycosidase</keyword>
<name>A0A132MHP0_9ACTN</name>
<dbReference type="SUPFAM" id="SSF53590">
    <property type="entry name" value="Nucleoside hydrolase"/>
    <property type="match status" value="1"/>
</dbReference>
<reference evidence="4" key="4">
    <citation type="submission" date="2015-04" db="EMBL/GenBank/DDBJ databases">
        <title>Physiological reanalysis, assessment of diazotrophy, and genome sequences of multiple isolates of Streptomyces thermoautotrophicus.</title>
        <authorList>
            <person name="MacKellar D.C."/>
            <person name="Lieber L."/>
            <person name="Norman J."/>
            <person name="Bolger A."/>
            <person name="Tobin C."/>
            <person name="Murray J.W."/>
            <person name="Woodward J."/>
            <person name="Friesen M."/>
            <person name="Prell J."/>
        </authorList>
    </citation>
    <scope>NUCLEOTIDE SEQUENCE [LARGE SCALE GENOMIC DNA]</scope>
    <source>
        <strain evidence="4">H1</strain>
    </source>
</reference>
<proteinExistence type="predicted"/>
<dbReference type="Gene3D" id="3.90.245.10">
    <property type="entry name" value="Ribonucleoside hydrolase-like"/>
    <property type="match status" value="1"/>
</dbReference>
<evidence type="ECO:0000313" key="5">
    <source>
        <dbReference type="EMBL" id="KWX00451.1"/>
    </source>
</evidence>
<dbReference type="GO" id="GO:0005829">
    <property type="term" value="C:cytosol"/>
    <property type="evidence" value="ECO:0007669"/>
    <property type="project" value="TreeGrafter"/>
</dbReference>
<reference evidence="8" key="2">
    <citation type="submission" date="2015-02" db="EMBL/GenBank/DDBJ databases">
        <title>Physiological reanalysis, assessment of diazotrophy, and genome sequences of multiple isolates of Streptomyces thermoautotrophicus.</title>
        <authorList>
            <person name="MacKellar D.C."/>
            <person name="Lieber L."/>
            <person name="Norman J."/>
            <person name="Bolger A."/>
            <person name="Tobin C."/>
            <person name="Murray J.W."/>
            <person name="Friesen M."/>
            <person name="Prell J."/>
        </authorList>
    </citation>
    <scope>NUCLEOTIDE SEQUENCE [LARGE SCALE GENOMIC DNA]</scope>
    <source>
        <strain evidence="8">UBT1</strain>
    </source>
</reference>
<dbReference type="InterPro" id="IPR036452">
    <property type="entry name" value="Ribo_hydro-like"/>
</dbReference>
<dbReference type="CDD" id="cd02651">
    <property type="entry name" value="nuc_hydro_IU_UC_XIUA"/>
    <property type="match status" value="1"/>
</dbReference>
<dbReference type="GO" id="GO:0006152">
    <property type="term" value="P:purine nucleoside catabolic process"/>
    <property type="evidence" value="ECO:0007669"/>
    <property type="project" value="TreeGrafter"/>
</dbReference>
<dbReference type="PANTHER" id="PTHR12304">
    <property type="entry name" value="INOSINE-URIDINE PREFERRING NUCLEOSIDE HYDROLASE"/>
    <property type="match status" value="1"/>
</dbReference>
<dbReference type="Pfam" id="PF01156">
    <property type="entry name" value="IU_nuc_hydro"/>
    <property type="match status" value="1"/>
</dbReference>
<evidence type="ECO:0000256" key="2">
    <source>
        <dbReference type="ARBA" id="ARBA00023295"/>
    </source>
</evidence>
<dbReference type="EMBL" id="LAXD01000004">
    <property type="protein sequence ID" value="KWW97275.1"/>
    <property type="molecule type" value="Genomic_DNA"/>
</dbReference>
<organism evidence="4 7">
    <name type="scientific">Carbonactinospora thermoautotrophica</name>
    <dbReference type="NCBI Taxonomy" id="1469144"/>
    <lineage>
        <taxon>Bacteria</taxon>
        <taxon>Bacillati</taxon>
        <taxon>Actinomycetota</taxon>
        <taxon>Actinomycetes</taxon>
        <taxon>Kitasatosporales</taxon>
        <taxon>Carbonactinosporaceae</taxon>
        <taxon>Carbonactinospora</taxon>
    </lineage>
</organism>
<reference evidence="5 9" key="1">
    <citation type="submission" date="2015-02" db="EMBL/GenBank/DDBJ databases">
        <title>Physiological reanalysis, assessment of diazotrophy, and genome sequences of multiple isolates of Streptomyces thermoautotrophicus.</title>
        <authorList>
            <person name="MacKellar D.C."/>
            <person name="Lieber L."/>
            <person name="Norman J."/>
            <person name="Bolger A."/>
            <person name="Tobin C."/>
            <person name="Murray J.W."/>
            <person name="Prell J."/>
        </authorList>
    </citation>
    <scope>NUCLEOTIDE SEQUENCE [LARGE SCALE GENOMIC DNA]</scope>
    <source>
        <strain evidence="5 9">UBT1</strain>
    </source>
</reference>
<dbReference type="Proteomes" id="UP000070188">
    <property type="component" value="Unassembled WGS sequence"/>
</dbReference>
<dbReference type="Proteomes" id="UP000070598">
    <property type="component" value="Unassembled WGS sequence"/>
</dbReference>
<keyword evidence="7" id="KW-1185">Reference proteome</keyword>
<dbReference type="PATRIC" id="fig|1469144.10.peg.4702"/>
<sequence length="316" mass="33049">MATPTRLVIDCDPGIDDAVSLALAIGSPEIDLRAVTTVAGNVPVELTTNNALRILRAFGREDVPVARGAARALVRVPRAHPPVHGSNGLGGVDLPPSATPPRAEHAVYFLASLLREAQTRSVTIAAIGPLTNIALFVALHPELIDRIDRLVVMGGAVGQGNITPVAEFNIWADPEAAHRVLTGSDLDICLIGLDVTQKATIDERGLAALRAGSDRGGLLAEMIAGYADRGPDGWPLHDVVAIAAIIDPTLIRTRPALIEVDTGFGIGRGQTVCSFTRSPAAGNGDAPHATTRTQIAVDLDVERFREMILARVAAGA</sequence>
<reference evidence="7" key="3">
    <citation type="submission" date="2015-04" db="EMBL/GenBank/DDBJ databases">
        <title>Physiological reanalysis, assessment of diazotrophy, and genome sequences of multiple isolates of Streptomyces thermoautotrophicus.</title>
        <authorList>
            <person name="MacKellar D.C."/>
            <person name="Lieber L."/>
            <person name="Norman J."/>
            <person name="Bolger A."/>
            <person name="Tobin C."/>
            <person name="Murray J.W."/>
            <person name="Chang R."/>
            <person name="Ford T."/>
            <person name="Nguyen P.Q."/>
            <person name="Woodward J."/>
            <person name="Permingeat H."/>
            <person name="Joshi N.S."/>
            <person name="Silver P.A."/>
            <person name="Usadel B."/>
            <person name="Rutherford A.W."/>
            <person name="Friesen M."/>
            <person name="Prell J."/>
        </authorList>
    </citation>
    <scope>NUCLEOTIDE SEQUENCE [LARGE SCALE GENOMIC DNA]</scope>
    <source>
        <strain evidence="7">H1</strain>
    </source>
</reference>
<dbReference type="InterPro" id="IPR023186">
    <property type="entry name" value="IUNH"/>
</dbReference>
<dbReference type="OrthoDB" id="9797882at2"/>
<feature type="domain" description="Inosine/uridine-preferring nucleoside hydrolase" evidence="3">
    <location>
        <begin position="7"/>
        <end position="306"/>
    </location>
</feature>